<evidence type="ECO:0000313" key="1">
    <source>
        <dbReference type="EMBL" id="TMP77179.1"/>
    </source>
</evidence>
<proteinExistence type="predicted"/>
<keyword evidence="1" id="KW-0032">Aminotransferase</keyword>
<reference evidence="2" key="2">
    <citation type="submission" date="2019-06" db="EMBL/GenBank/DDBJ databases">
        <title>Co-occurence of chitin degradation, pigmentation and bioactivity in marine Pseudoalteromonas.</title>
        <authorList>
            <person name="Sonnenschein E.C."/>
            <person name="Bech P.K."/>
        </authorList>
    </citation>
    <scope>NUCLEOTIDE SEQUENCE [LARGE SCALE GENOMIC DNA]</scope>
    <source>
        <strain evidence="2">S2897</strain>
    </source>
</reference>
<feature type="non-terminal residue" evidence="1">
    <location>
        <position position="1"/>
    </location>
</feature>
<accession>A0A5S3YM88</accession>
<dbReference type="GO" id="GO:0008483">
    <property type="term" value="F:transaminase activity"/>
    <property type="evidence" value="ECO:0007669"/>
    <property type="project" value="UniProtKB-KW"/>
</dbReference>
<keyword evidence="1" id="KW-0808">Transferase</keyword>
<gene>
    <name evidence="1" type="ORF">CWC05_20645</name>
</gene>
<name>A0A5S3YM88_9GAMM</name>
<dbReference type="EMBL" id="PNCG01000392">
    <property type="protein sequence ID" value="TMP77179.1"/>
    <property type="molecule type" value="Genomic_DNA"/>
</dbReference>
<protein>
    <submittedName>
        <fullName evidence="1">Pyridoxalphosphate dependent aminotransferase</fullName>
    </submittedName>
</protein>
<feature type="non-terminal residue" evidence="1">
    <location>
        <position position="96"/>
    </location>
</feature>
<dbReference type="Proteomes" id="UP000305874">
    <property type="component" value="Unassembled WGS sequence"/>
</dbReference>
<evidence type="ECO:0000313" key="2">
    <source>
        <dbReference type="Proteomes" id="UP000305874"/>
    </source>
</evidence>
<comment type="caution">
    <text evidence="1">The sequence shown here is derived from an EMBL/GenBank/DDBJ whole genome shotgun (WGS) entry which is preliminary data.</text>
</comment>
<dbReference type="AlphaFoldDB" id="A0A5S3YM88"/>
<sequence length="96" mass="10852">IHSELALTPFSKIMNHPQRDDPIATGVDKVAFISHLIDQDSLNEIDPGWDVFDEYEQEELNQHILPVTLPSILARRLVTSSTGKQIELVLFGIQMD</sequence>
<organism evidence="1 2">
    <name type="scientific">Pseudoalteromonas ruthenica</name>
    <dbReference type="NCBI Taxonomy" id="151081"/>
    <lineage>
        <taxon>Bacteria</taxon>
        <taxon>Pseudomonadati</taxon>
        <taxon>Pseudomonadota</taxon>
        <taxon>Gammaproteobacteria</taxon>
        <taxon>Alteromonadales</taxon>
        <taxon>Pseudoalteromonadaceae</taxon>
        <taxon>Pseudoalteromonas</taxon>
    </lineage>
</organism>
<reference evidence="1 2" key="1">
    <citation type="submission" date="2017-12" db="EMBL/GenBank/DDBJ databases">
        <authorList>
            <person name="Paulsen S."/>
            <person name="Gram L.K."/>
        </authorList>
    </citation>
    <scope>NUCLEOTIDE SEQUENCE [LARGE SCALE GENOMIC DNA]</scope>
    <source>
        <strain evidence="1 2">S2897</strain>
    </source>
</reference>